<dbReference type="OrthoDB" id="47374at2759"/>
<dbReference type="InterPro" id="IPR016181">
    <property type="entry name" value="Acyl_CoA_acyltransferase"/>
</dbReference>
<dbReference type="STRING" id="429701.A0A2G9HLJ8"/>
<sequence length="158" mass="17770">MTAITLEGLRDKNLVKLKAVNNAIFSIQYSDEYYSDAVASGEFSKLAYYCDVCVGSITCRLEMNLDGVPCVYIMTLGVLAPYRRLGVGTTLLNHVLGLCTKYNFGMAYLHVQKDNEYAINFFKKLGFAITDTIKNYYMSSTSPDSHVITKYFDIQTTK</sequence>
<dbReference type="Pfam" id="PF00583">
    <property type="entry name" value="Acetyltransf_1"/>
    <property type="match status" value="1"/>
</dbReference>
<name>A0A2G9HLJ8_9LAMI</name>
<evidence type="ECO:0000313" key="5">
    <source>
        <dbReference type="Proteomes" id="UP000231279"/>
    </source>
</evidence>
<dbReference type="Gene3D" id="3.40.630.30">
    <property type="match status" value="1"/>
</dbReference>
<dbReference type="FunFam" id="3.40.630.30:FF:000006">
    <property type="entry name" value="Putative n-alpha-acetyltransferase 50"/>
    <property type="match status" value="1"/>
</dbReference>
<accession>A0A2G9HLJ8</accession>
<dbReference type="GO" id="GO:0007064">
    <property type="term" value="P:mitotic sister chromatid cohesion"/>
    <property type="evidence" value="ECO:0007669"/>
    <property type="project" value="TreeGrafter"/>
</dbReference>
<keyword evidence="5" id="KW-1185">Reference proteome</keyword>
<dbReference type="PANTHER" id="PTHR42919">
    <property type="entry name" value="N-ALPHA-ACETYLTRANSFERASE"/>
    <property type="match status" value="1"/>
</dbReference>
<protein>
    <submittedName>
        <fullName evidence="4">Putative N-acetyltransferase</fullName>
    </submittedName>
</protein>
<feature type="domain" description="N-acetyltransferase" evidence="3">
    <location>
        <begin position="4"/>
        <end position="154"/>
    </location>
</feature>
<gene>
    <name evidence="4" type="ORF">CDL12_08908</name>
</gene>
<keyword evidence="1 4" id="KW-0808">Transferase</keyword>
<dbReference type="InterPro" id="IPR051556">
    <property type="entry name" value="N-term/lysine_N-AcTrnsfr"/>
</dbReference>
<dbReference type="PANTHER" id="PTHR42919:SF8">
    <property type="entry name" value="N-ALPHA-ACETYLTRANSFERASE 50"/>
    <property type="match status" value="1"/>
</dbReference>
<dbReference type="GO" id="GO:0031415">
    <property type="term" value="C:NatA complex"/>
    <property type="evidence" value="ECO:0007669"/>
    <property type="project" value="TreeGrafter"/>
</dbReference>
<evidence type="ECO:0000313" key="4">
    <source>
        <dbReference type="EMBL" id="PIN18408.1"/>
    </source>
</evidence>
<reference evidence="5" key="1">
    <citation type="journal article" date="2018" name="Gigascience">
        <title>Genome assembly of the Pink Ipe (Handroanthus impetiginosus, Bignoniaceae), a highly valued, ecologically keystone Neotropical timber forest tree.</title>
        <authorList>
            <person name="Silva-Junior O.B."/>
            <person name="Grattapaglia D."/>
            <person name="Novaes E."/>
            <person name="Collevatti R.G."/>
        </authorList>
    </citation>
    <scope>NUCLEOTIDE SEQUENCE [LARGE SCALE GENOMIC DNA]</scope>
    <source>
        <strain evidence="5">cv. UFG-1</strain>
    </source>
</reference>
<evidence type="ECO:0000256" key="2">
    <source>
        <dbReference type="ARBA" id="ARBA00023315"/>
    </source>
</evidence>
<dbReference type="InterPro" id="IPR000182">
    <property type="entry name" value="GNAT_dom"/>
</dbReference>
<dbReference type="PROSITE" id="PS51186">
    <property type="entry name" value="GNAT"/>
    <property type="match status" value="1"/>
</dbReference>
<dbReference type="CDD" id="cd04301">
    <property type="entry name" value="NAT_SF"/>
    <property type="match status" value="1"/>
</dbReference>
<keyword evidence="2" id="KW-0012">Acyltransferase</keyword>
<dbReference type="GO" id="GO:0008080">
    <property type="term" value="F:N-acetyltransferase activity"/>
    <property type="evidence" value="ECO:0007669"/>
    <property type="project" value="TreeGrafter"/>
</dbReference>
<proteinExistence type="predicted"/>
<dbReference type="SUPFAM" id="SSF55729">
    <property type="entry name" value="Acyl-CoA N-acyltransferases (Nat)"/>
    <property type="match status" value="1"/>
</dbReference>
<dbReference type="Proteomes" id="UP000231279">
    <property type="component" value="Unassembled WGS sequence"/>
</dbReference>
<evidence type="ECO:0000256" key="1">
    <source>
        <dbReference type="ARBA" id="ARBA00022679"/>
    </source>
</evidence>
<evidence type="ECO:0000259" key="3">
    <source>
        <dbReference type="PROSITE" id="PS51186"/>
    </source>
</evidence>
<dbReference type="EMBL" id="NKXS01001466">
    <property type="protein sequence ID" value="PIN18408.1"/>
    <property type="molecule type" value="Genomic_DNA"/>
</dbReference>
<organism evidence="4 5">
    <name type="scientific">Handroanthus impetiginosus</name>
    <dbReference type="NCBI Taxonomy" id="429701"/>
    <lineage>
        <taxon>Eukaryota</taxon>
        <taxon>Viridiplantae</taxon>
        <taxon>Streptophyta</taxon>
        <taxon>Embryophyta</taxon>
        <taxon>Tracheophyta</taxon>
        <taxon>Spermatophyta</taxon>
        <taxon>Magnoliopsida</taxon>
        <taxon>eudicotyledons</taxon>
        <taxon>Gunneridae</taxon>
        <taxon>Pentapetalae</taxon>
        <taxon>asterids</taxon>
        <taxon>lamiids</taxon>
        <taxon>Lamiales</taxon>
        <taxon>Bignoniaceae</taxon>
        <taxon>Crescentiina</taxon>
        <taxon>Tabebuia alliance</taxon>
        <taxon>Handroanthus</taxon>
    </lineage>
</organism>
<dbReference type="AlphaFoldDB" id="A0A2G9HLJ8"/>
<comment type="caution">
    <text evidence="4">The sequence shown here is derived from an EMBL/GenBank/DDBJ whole genome shotgun (WGS) entry which is preliminary data.</text>
</comment>